<dbReference type="GO" id="GO:0006620">
    <property type="term" value="P:post-translational protein targeting to endoplasmic reticulum membrane"/>
    <property type="evidence" value="ECO:0007669"/>
    <property type="project" value="InterPro"/>
</dbReference>
<accession>A0A7R9K780</accession>
<evidence type="ECO:0000313" key="4">
    <source>
        <dbReference type="EMBL" id="CAD7607336.1"/>
    </source>
</evidence>
<comment type="subcellular location">
    <subcellularLocation>
        <location evidence="1">Cytoplasm</location>
    </subcellularLocation>
</comment>
<reference evidence="4" key="1">
    <citation type="submission" date="2020-11" db="EMBL/GenBank/DDBJ databases">
        <authorList>
            <person name="Tran Van P."/>
        </authorList>
    </citation>
    <scope>NUCLEOTIDE SEQUENCE</scope>
</reference>
<dbReference type="Pfam" id="PF17840">
    <property type="entry name" value="Tugs"/>
    <property type="match status" value="1"/>
</dbReference>
<dbReference type="GO" id="GO:0071818">
    <property type="term" value="C:BAT3 complex"/>
    <property type="evidence" value="ECO:0007669"/>
    <property type="project" value="TreeGrafter"/>
</dbReference>
<protein>
    <recommendedName>
        <fullName evidence="3">Ubl4 C-terminal TUGS domain-containing protein</fullName>
    </recommendedName>
</protein>
<gene>
    <name evidence="4" type="ORF">TGEB3V08_LOCUS10168</name>
</gene>
<name>A0A7R9K780_TIMGE</name>
<evidence type="ECO:0000256" key="1">
    <source>
        <dbReference type="ARBA" id="ARBA00004496"/>
    </source>
</evidence>
<dbReference type="CDD" id="cd17039">
    <property type="entry name" value="Ubl_ubiquitin_like"/>
    <property type="match status" value="1"/>
</dbReference>
<dbReference type="EMBL" id="OE845436">
    <property type="protein sequence ID" value="CAD7607336.1"/>
    <property type="molecule type" value="Genomic_DNA"/>
</dbReference>
<proteinExistence type="predicted"/>
<dbReference type="AlphaFoldDB" id="A0A7R9K780"/>
<evidence type="ECO:0000256" key="2">
    <source>
        <dbReference type="ARBA" id="ARBA00022490"/>
    </source>
</evidence>
<evidence type="ECO:0000259" key="3">
    <source>
        <dbReference type="Pfam" id="PF17840"/>
    </source>
</evidence>
<dbReference type="PANTHER" id="PTHR46555:SF1">
    <property type="entry name" value="UBIQUITIN-LIKE PROTEIN 4A"/>
    <property type="match status" value="1"/>
</dbReference>
<dbReference type="PANTHER" id="PTHR46555">
    <property type="entry name" value="UBIQUITIN-LIKE PROTEIN 4A"/>
    <property type="match status" value="1"/>
</dbReference>
<dbReference type="GO" id="GO:0071816">
    <property type="term" value="P:tail-anchored membrane protein insertion into ER membrane"/>
    <property type="evidence" value="ECO:0007669"/>
    <property type="project" value="TreeGrafter"/>
</dbReference>
<organism evidence="4">
    <name type="scientific">Timema genevievae</name>
    <name type="common">Walking stick</name>
    <dbReference type="NCBI Taxonomy" id="629358"/>
    <lineage>
        <taxon>Eukaryota</taxon>
        <taxon>Metazoa</taxon>
        <taxon>Ecdysozoa</taxon>
        <taxon>Arthropoda</taxon>
        <taxon>Hexapoda</taxon>
        <taxon>Insecta</taxon>
        <taxon>Pterygota</taxon>
        <taxon>Neoptera</taxon>
        <taxon>Polyneoptera</taxon>
        <taxon>Phasmatodea</taxon>
        <taxon>Timematodea</taxon>
        <taxon>Timematoidea</taxon>
        <taxon>Timematidae</taxon>
        <taxon>Timema</taxon>
    </lineage>
</organism>
<feature type="domain" description="Ubl4 C-terminal TUGS" evidence="3">
    <location>
        <begin position="146"/>
        <end position="183"/>
    </location>
</feature>
<keyword evidence="2" id="KW-0963">Cytoplasm</keyword>
<sequence length="193" mass="22091">MVYSKEQPPSSRLIQSYNSIRDVKQKVFDALHIPIEHQKLLLIGKPLAGIRKVILIGRVLAFAWRKSGKARRSLNKPNRDLNLDLPVIGSLDYYESSALDHAATEADDKKISDYPIKEGSRLHLIVKKEDSSSKSTKLGRTMFSFLNQYYSEADSKRILDEFMKNFEVSISNLSLDDLERIATSYLKEEKKND</sequence>
<dbReference type="InterPro" id="IPR047154">
    <property type="entry name" value="UBL4A-like"/>
</dbReference>
<dbReference type="Gene3D" id="3.10.20.90">
    <property type="entry name" value="Phosphatidylinositol 3-kinase Catalytic Subunit, Chain A, domain 1"/>
    <property type="match status" value="1"/>
</dbReference>
<dbReference type="GO" id="GO:0051087">
    <property type="term" value="F:protein-folding chaperone binding"/>
    <property type="evidence" value="ECO:0007669"/>
    <property type="project" value="TreeGrafter"/>
</dbReference>
<dbReference type="InterPro" id="IPR041421">
    <property type="entry name" value="Ubl4_C_TUGS"/>
</dbReference>